<dbReference type="PANTHER" id="PTHR15696:SF0">
    <property type="entry name" value="TELOMERASE-BINDING PROTEIN EST1A"/>
    <property type="match status" value="1"/>
</dbReference>
<dbReference type="STRING" id="763665.A0A2G5BA84"/>
<name>A0A2G5BA84_COERN</name>
<accession>A0A2G5BA84</accession>
<dbReference type="SUPFAM" id="SSF48452">
    <property type="entry name" value="TPR-like"/>
    <property type="match status" value="1"/>
</dbReference>
<reference evidence="1 2" key="1">
    <citation type="journal article" date="2015" name="Genome Biol. Evol.">
        <title>Phylogenomic analyses indicate that early fungi evolved digesting cell walls of algal ancestors of land plants.</title>
        <authorList>
            <person name="Chang Y."/>
            <person name="Wang S."/>
            <person name="Sekimoto S."/>
            <person name="Aerts A.L."/>
            <person name="Choi C."/>
            <person name="Clum A."/>
            <person name="LaButti K.M."/>
            <person name="Lindquist E.A."/>
            <person name="Yee Ngan C."/>
            <person name="Ohm R.A."/>
            <person name="Salamov A.A."/>
            <person name="Grigoriev I.V."/>
            <person name="Spatafora J.W."/>
            <person name="Berbee M.L."/>
        </authorList>
    </citation>
    <scope>NUCLEOTIDE SEQUENCE [LARGE SCALE GENOMIC DNA]</scope>
    <source>
        <strain evidence="1 2">NRRL 1564</strain>
    </source>
</reference>
<gene>
    <name evidence="1" type="ORF">COEREDRAFT_97826</name>
</gene>
<dbReference type="Gene3D" id="1.25.40.10">
    <property type="entry name" value="Tetratricopeptide repeat domain"/>
    <property type="match status" value="1"/>
</dbReference>
<dbReference type="Proteomes" id="UP000242474">
    <property type="component" value="Unassembled WGS sequence"/>
</dbReference>
<sequence>MEKDAEEKFKRHCHGVGEYMRARYRELRKCKTQHTLNALWGDILVHRLSLQDLCEQLILRHPSVANAVAADRYLWRIVYYDAIVECRKRLRLHVPLHNLSHASSIADSSGRSSEINSISDAKPLEEWEREWWMVTLTTLFNEALGYLQGLLDQVSLQLEQCSLKYAINYITDTQYRSPDEFQLVRRIYVYIGDVYRYQYMYLPLLTYSNIGTTDTGSLLELARWTYARARAMFADSGRACIQLALLSAYAHNKFEAVYWQVFGLGYARETPRKHARGSLLFVPTDDVSNGSYEDPIEESLIRFAYAVLNDATEASVEKTYRSVLEMLDENLSEIRTNKSLVNLDSDFWAREYQLCVILAALFTAVSYSLDIADDELEMFRDWIQHLALVLLMRHITCLHQILEIYGQNDAEASFGIIYPLISVALWVDIWRSGALFSLYDHHKNHQYPIGIYQYAAELFDCLVYLLRKHTPNIALLRGAERNNSMANIVLPHDVSLMGWASLRQTQKTLHYNLLGSICSPHTMTDLYSMLRMPQDADTTLMEFWQSTSGVMQVVFARVQLVVFAIAELSDSTLISWDYSGEPLIGIPKPKANGTRPDSILAAPTSLCIPDESTWRDHLPMLRKFILNRKSTLVLADIVQHNLINSNDYKARAVLQFIDGEAKKQLFTLLRADGLNCWDDANAYLCGLADIVDDSLTDEEEDLPTAADVPDYMRGLLSCALLLAHIRFPDRSVSIITDNEELGFYASWFGIRTIHPVEAADVAMDTVIDNAIYRSDIADVDS</sequence>
<dbReference type="GO" id="GO:0000184">
    <property type="term" value="P:nuclear-transcribed mRNA catabolic process, nonsense-mediated decay"/>
    <property type="evidence" value="ECO:0007669"/>
    <property type="project" value="TreeGrafter"/>
</dbReference>
<dbReference type="GO" id="GO:0070034">
    <property type="term" value="F:telomerase RNA binding"/>
    <property type="evidence" value="ECO:0007669"/>
    <property type="project" value="TreeGrafter"/>
</dbReference>
<keyword evidence="2" id="KW-1185">Reference proteome</keyword>
<organism evidence="1 2">
    <name type="scientific">Coemansia reversa (strain ATCC 12441 / NRRL 1564)</name>
    <dbReference type="NCBI Taxonomy" id="763665"/>
    <lineage>
        <taxon>Eukaryota</taxon>
        <taxon>Fungi</taxon>
        <taxon>Fungi incertae sedis</taxon>
        <taxon>Zoopagomycota</taxon>
        <taxon>Kickxellomycotina</taxon>
        <taxon>Kickxellomycetes</taxon>
        <taxon>Kickxellales</taxon>
        <taxon>Kickxellaceae</taxon>
        <taxon>Coemansia</taxon>
    </lineage>
</organism>
<dbReference type="OrthoDB" id="69928at2759"/>
<protein>
    <submittedName>
        <fullName evidence="1">Uncharacterized protein</fullName>
    </submittedName>
</protein>
<dbReference type="InterPro" id="IPR011990">
    <property type="entry name" value="TPR-like_helical_dom_sf"/>
</dbReference>
<dbReference type="GO" id="GO:0005697">
    <property type="term" value="C:telomerase holoenzyme complex"/>
    <property type="evidence" value="ECO:0007669"/>
    <property type="project" value="TreeGrafter"/>
</dbReference>
<dbReference type="PANTHER" id="PTHR15696">
    <property type="entry name" value="SMG-7 SUPPRESSOR WITH MORPHOLOGICAL EFFECT ON GENITALIA PROTEIN 7"/>
    <property type="match status" value="1"/>
</dbReference>
<dbReference type="InterPro" id="IPR045153">
    <property type="entry name" value="Est1/Ebs1-like"/>
</dbReference>
<dbReference type="AlphaFoldDB" id="A0A2G5BA84"/>
<dbReference type="GO" id="GO:0042162">
    <property type="term" value="F:telomeric DNA binding"/>
    <property type="evidence" value="ECO:0007669"/>
    <property type="project" value="TreeGrafter"/>
</dbReference>
<evidence type="ECO:0000313" key="2">
    <source>
        <dbReference type="Proteomes" id="UP000242474"/>
    </source>
</evidence>
<proteinExistence type="predicted"/>
<evidence type="ECO:0000313" key="1">
    <source>
        <dbReference type="EMBL" id="PIA15923.1"/>
    </source>
</evidence>
<dbReference type="EMBL" id="KZ303503">
    <property type="protein sequence ID" value="PIA15923.1"/>
    <property type="molecule type" value="Genomic_DNA"/>
</dbReference>